<feature type="domain" description="CBS" evidence="3">
    <location>
        <begin position="8"/>
        <end position="63"/>
    </location>
</feature>
<dbReference type="SUPFAM" id="SSF54631">
    <property type="entry name" value="CBS-domain pair"/>
    <property type="match status" value="1"/>
</dbReference>
<dbReference type="AlphaFoldDB" id="A0A964C0N9"/>
<dbReference type="PANTHER" id="PTHR43080:SF26">
    <property type="entry name" value="REGULATORY PROTEIN"/>
    <property type="match status" value="1"/>
</dbReference>
<protein>
    <submittedName>
        <fullName evidence="4">CBS domain-containing protein</fullName>
    </submittedName>
</protein>
<dbReference type="Gene3D" id="3.10.580.10">
    <property type="entry name" value="CBS-domain"/>
    <property type="match status" value="1"/>
</dbReference>
<dbReference type="PANTHER" id="PTHR43080">
    <property type="entry name" value="CBS DOMAIN-CONTAINING PROTEIN CBSX3, MITOCHONDRIAL"/>
    <property type="match status" value="1"/>
</dbReference>
<accession>A0A964C0N9</accession>
<evidence type="ECO:0000256" key="1">
    <source>
        <dbReference type="ARBA" id="ARBA00023122"/>
    </source>
</evidence>
<evidence type="ECO:0000313" key="5">
    <source>
        <dbReference type="Proteomes" id="UP000729733"/>
    </source>
</evidence>
<dbReference type="InterPro" id="IPR051257">
    <property type="entry name" value="Diverse_CBS-Domain"/>
</dbReference>
<dbReference type="Proteomes" id="UP000729733">
    <property type="component" value="Unassembled WGS sequence"/>
</dbReference>
<dbReference type="EMBL" id="JADWDC010000140">
    <property type="protein sequence ID" value="MCC0179926.1"/>
    <property type="molecule type" value="Genomic_DNA"/>
</dbReference>
<proteinExistence type="predicted"/>
<name>A0A964C0N9_9CYAN</name>
<evidence type="ECO:0000313" key="4">
    <source>
        <dbReference type="EMBL" id="MCC0179926.1"/>
    </source>
</evidence>
<comment type="caution">
    <text evidence="4">The sequence shown here is derived from an EMBL/GenBank/DDBJ whole genome shotgun (WGS) entry which is preliminary data.</text>
</comment>
<dbReference type="InterPro" id="IPR000644">
    <property type="entry name" value="CBS_dom"/>
</dbReference>
<keyword evidence="5" id="KW-1185">Reference proteome</keyword>
<reference evidence="4" key="1">
    <citation type="journal article" date="2021" name="Antonie Van Leeuwenhoek">
        <title>Draft genome and description of Waterburya agarophytonicola gen. nov. sp. nov. (Pleurocapsales, Cyanobacteria): a seaweed symbiont.</title>
        <authorList>
            <person name="Bonthond G."/>
            <person name="Shalygin S."/>
            <person name="Bayer T."/>
            <person name="Weinberger F."/>
        </authorList>
    </citation>
    <scope>NUCLEOTIDE SEQUENCE</scope>
    <source>
        <strain evidence="4">KI4</strain>
    </source>
</reference>
<dbReference type="PROSITE" id="PS51371">
    <property type="entry name" value="CBS"/>
    <property type="match status" value="2"/>
</dbReference>
<sequence>MPSVSSLMRPFPYFAEPDTTVAQIIQLMDEHQIRHLPIKQNDRIVGIVSERDLHWLKNPQLDFPITSEIPACHVMIYDPYVAEIDTPLPVVIDEMSRQKIGAAIIVRSGKLAGIVTTIDLCQALSELLKDEFSGVAE</sequence>
<evidence type="ECO:0000256" key="2">
    <source>
        <dbReference type="PROSITE-ProRule" id="PRU00703"/>
    </source>
</evidence>
<dbReference type="Pfam" id="PF00571">
    <property type="entry name" value="CBS"/>
    <property type="match status" value="2"/>
</dbReference>
<feature type="domain" description="CBS" evidence="3">
    <location>
        <begin position="75"/>
        <end position="131"/>
    </location>
</feature>
<gene>
    <name evidence="4" type="ORF">I4641_23625</name>
</gene>
<keyword evidence="1 2" id="KW-0129">CBS domain</keyword>
<dbReference type="SMART" id="SM00116">
    <property type="entry name" value="CBS"/>
    <property type="match status" value="2"/>
</dbReference>
<organism evidence="4 5">
    <name type="scientific">Waterburya agarophytonicola KI4</name>
    <dbReference type="NCBI Taxonomy" id="2874699"/>
    <lineage>
        <taxon>Bacteria</taxon>
        <taxon>Bacillati</taxon>
        <taxon>Cyanobacteriota</taxon>
        <taxon>Cyanophyceae</taxon>
        <taxon>Pleurocapsales</taxon>
        <taxon>Hyellaceae</taxon>
        <taxon>Waterburya</taxon>
        <taxon>Waterburya agarophytonicola</taxon>
    </lineage>
</organism>
<evidence type="ECO:0000259" key="3">
    <source>
        <dbReference type="PROSITE" id="PS51371"/>
    </source>
</evidence>
<dbReference type="InterPro" id="IPR046342">
    <property type="entry name" value="CBS_dom_sf"/>
</dbReference>